<evidence type="ECO:0000256" key="2">
    <source>
        <dbReference type="ARBA" id="ARBA00023242"/>
    </source>
</evidence>
<dbReference type="PANTHER" id="PTHR15502:SF7">
    <property type="entry name" value="CALCINEURIN-BINDING PROTEIN CABIN-1"/>
    <property type="match status" value="1"/>
</dbReference>
<dbReference type="AlphaFoldDB" id="A0ABD0QJK1"/>
<gene>
    <name evidence="3" type="ORF">M9458_018082</name>
</gene>
<dbReference type="Proteomes" id="UP001529510">
    <property type="component" value="Unassembled WGS sequence"/>
</dbReference>
<name>A0ABD0QJK1_CIRMR</name>
<keyword evidence="2" id="KW-0539">Nucleus</keyword>
<dbReference type="EMBL" id="JAMKFB020000008">
    <property type="protein sequence ID" value="KAL0186412.1"/>
    <property type="molecule type" value="Genomic_DNA"/>
</dbReference>
<evidence type="ECO:0000313" key="4">
    <source>
        <dbReference type="Proteomes" id="UP001529510"/>
    </source>
</evidence>
<accession>A0ABD0QJK1</accession>
<evidence type="ECO:0000256" key="1">
    <source>
        <dbReference type="ARBA" id="ARBA00004123"/>
    </source>
</evidence>
<protein>
    <recommendedName>
        <fullName evidence="5">40S ribosomal protein S19-binding protein 1</fullName>
    </recommendedName>
</protein>
<dbReference type="PANTHER" id="PTHR15502">
    <property type="entry name" value="CALCINEURIN-BINDING PROTEIN CABIN 1-RELATED"/>
    <property type="match status" value="1"/>
</dbReference>
<feature type="non-terminal residue" evidence="3">
    <location>
        <position position="1"/>
    </location>
</feature>
<keyword evidence="4" id="KW-1185">Reference proteome</keyword>
<sequence length="56" mass="6530">LDAALNDKVKKGTKRKRVVEDTVETAKRRSARVRNTKCKKEEKIDFQELLLKFLPS</sequence>
<proteinExistence type="predicted"/>
<evidence type="ECO:0000313" key="3">
    <source>
        <dbReference type="EMBL" id="KAL0186412.1"/>
    </source>
</evidence>
<organism evidence="3 4">
    <name type="scientific">Cirrhinus mrigala</name>
    <name type="common">Mrigala</name>
    <dbReference type="NCBI Taxonomy" id="683832"/>
    <lineage>
        <taxon>Eukaryota</taxon>
        <taxon>Metazoa</taxon>
        <taxon>Chordata</taxon>
        <taxon>Craniata</taxon>
        <taxon>Vertebrata</taxon>
        <taxon>Euteleostomi</taxon>
        <taxon>Actinopterygii</taxon>
        <taxon>Neopterygii</taxon>
        <taxon>Teleostei</taxon>
        <taxon>Ostariophysi</taxon>
        <taxon>Cypriniformes</taxon>
        <taxon>Cyprinidae</taxon>
        <taxon>Labeoninae</taxon>
        <taxon>Labeonini</taxon>
        <taxon>Cirrhinus</taxon>
    </lineage>
</organism>
<dbReference type="InterPro" id="IPR033053">
    <property type="entry name" value="Hir3/CABIN1"/>
</dbReference>
<feature type="non-terminal residue" evidence="3">
    <location>
        <position position="56"/>
    </location>
</feature>
<comment type="caution">
    <text evidence="3">The sequence shown here is derived from an EMBL/GenBank/DDBJ whole genome shotgun (WGS) entry which is preliminary data.</text>
</comment>
<reference evidence="3 4" key="1">
    <citation type="submission" date="2024-05" db="EMBL/GenBank/DDBJ databases">
        <title>Genome sequencing and assembly of Indian major carp, Cirrhinus mrigala (Hamilton, 1822).</title>
        <authorList>
            <person name="Mohindra V."/>
            <person name="Chowdhury L.M."/>
            <person name="Lal K."/>
            <person name="Jena J.K."/>
        </authorList>
    </citation>
    <scope>NUCLEOTIDE SEQUENCE [LARGE SCALE GENOMIC DNA]</scope>
    <source>
        <strain evidence="3">CM1030</strain>
        <tissue evidence="3">Blood</tissue>
    </source>
</reference>
<evidence type="ECO:0008006" key="5">
    <source>
        <dbReference type="Google" id="ProtNLM"/>
    </source>
</evidence>
<comment type="subcellular location">
    <subcellularLocation>
        <location evidence="1">Nucleus</location>
    </subcellularLocation>
</comment>
<dbReference type="GO" id="GO:0005634">
    <property type="term" value="C:nucleus"/>
    <property type="evidence" value="ECO:0007669"/>
    <property type="project" value="UniProtKB-SubCell"/>
</dbReference>